<feature type="region of interest" description="Disordered" evidence="1">
    <location>
        <begin position="81"/>
        <end position="119"/>
    </location>
</feature>
<evidence type="ECO:0000313" key="2">
    <source>
        <dbReference type="RefSeq" id="XP_016971665.1"/>
    </source>
</evidence>
<accession>A0A6P4E132</accession>
<gene>
    <name evidence="2" type="primary">LOC108039241</name>
</gene>
<sequence length="134" mass="15004">MWLPQRTHPSCGAPSVAREAPSMFQGRSHCQARLRPVHLPAGQGKTTTRPGLHQLQGLLKIGNLAPQKILSQVAVINQTPLFSPNYPAGAQRGHKRDRPRVSTRPDSSSRNHEDVQKRTRRVHKFTNTKINLKI</sequence>
<feature type="compositionally biased region" description="Basic and acidic residues" evidence="1">
    <location>
        <begin position="107"/>
        <end position="117"/>
    </location>
</feature>
<protein>
    <submittedName>
        <fullName evidence="2">Uncharacterized protein LOC108039241 isoform X1</fullName>
    </submittedName>
</protein>
<organism evidence="2">
    <name type="scientific">Drosophila rhopaloa</name>
    <name type="common">Fruit fly</name>
    <dbReference type="NCBI Taxonomy" id="1041015"/>
    <lineage>
        <taxon>Eukaryota</taxon>
        <taxon>Metazoa</taxon>
        <taxon>Ecdysozoa</taxon>
        <taxon>Arthropoda</taxon>
        <taxon>Hexapoda</taxon>
        <taxon>Insecta</taxon>
        <taxon>Pterygota</taxon>
        <taxon>Neoptera</taxon>
        <taxon>Endopterygota</taxon>
        <taxon>Diptera</taxon>
        <taxon>Brachycera</taxon>
        <taxon>Muscomorpha</taxon>
        <taxon>Ephydroidea</taxon>
        <taxon>Drosophilidae</taxon>
        <taxon>Drosophila</taxon>
        <taxon>Sophophora</taxon>
    </lineage>
</organism>
<name>A0A6P4E132_DRORH</name>
<dbReference type="RefSeq" id="XP_016971665.1">
    <property type="nucleotide sequence ID" value="XM_017116176.1"/>
</dbReference>
<reference evidence="2" key="1">
    <citation type="submission" date="2025-08" db="UniProtKB">
        <authorList>
            <consortium name="RefSeq"/>
        </authorList>
    </citation>
    <scope>IDENTIFICATION</scope>
</reference>
<proteinExistence type="predicted"/>
<evidence type="ECO:0000256" key="1">
    <source>
        <dbReference type="SAM" id="MobiDB-lite"/>
    </source>
</evidence>
<dbReference type="AlphaFoldDB" id="A0A6P4E132"/>